<dbReference type="PANTHER" id="PTHR39165:SF1">
    <property type="entry name" value="DUF456 DOMAIN-CONTAINING PROTEIN"/>
    <property type="match status" value="1"/>
</dbReference>
<accession>A0ABD5X2C3</accession>
<protein>
    <submittedName>
        <fullName evidence="2">DUF456 domain-containing protein</fullName>
    </submittedName>
</protein>
<sequence>MVDLVTVLALVLLVGAVAGSVVPLVPAGPLSVAGVLVYFLFAPPSAPSLGVGWLVAFALVGTVAFGVEHLGGPLASRAGGAETSTMVFAGVASLVLFFVVGPLGIVLGTVAVVLGAELRAGKAPRPAVRAAAYTVVGMLASSVAQFVLTLSILVAFLVVVYVV</sequence>
<reference evidence="2 3" key="1">
    <citation type="journal article" date="2019" name="Int. J. Syst. Evol. Microbiol.">
        <title>The Global Catalogue of Microorganisms (GCM) 10K type strain sequencing project: providing services to taxonomists for standard genome sequencing and annotation.</title>
        <authorList>
            <consortium name="The Broad Institute Genomics Platform"/>
            <consortium name="The Broad Institute Genome Sequencing Center for Infectious Disease"/>
            <person name="Wu L."/>
            <person name="Ma J."/>
        </authorList>
    </citation>
    <scope>NUCLEOTIDE SEQUENCE [LARGE SCALE GENOMIC DNA]</scope>
    <source>
        <strain evidence="2 3">DT55</strain>
    </source>
</reference>
<feature type="transmembrane region" description="Helical" evidence="1">
    <location>
        <begin position="51"/>
        <end position="67"/>
    </location>
</feature>
<organism evidence="2 3">
    <name type="scientific">Halobaculum marinum</name>
    <dbReference type="NCBI Taxonomy" id="3031996"/>
    <lineage>
        <taxon>Archaea</taxon>
        <taxon>Methanobacteriati</taxon>
        <taxon>Methanobacteriota</taxon>
        <taxon>Stenosarchaea group</taxon>
        <taxon>Halobacteria</taxon>
        <taxon>Halobacteriales</taxon>
        <taxon>Haloferacaceae</taxon>
        <taxon>Halobaculum</taxon>
    </lineage>
</organism>
<dbReference type="InterPro" id="IPR007403">
    <property type="entry name" value="DUF456"/>
</dbReference>
<dbReference type="PANTHER" id="PTHR39165">
    <property type="entry name" value="IG HYPOTHETICAL 17883"/>
    <property type="match status" value="1"/>
</dbReference>
<dbReference type="Proteomes" id="UP001596388">
    <property type="component" value="Unassembled WGS sequence"/>
</dbReference>
<dbReference type="EMBL" id="JBHTAG010000003">
    <property type="protein sequence ID" value="MFC7098655.1"/>
    <property type="molecule type" value="Genomic_DNA"/>
</dbReference>
<keyword evidence="1" id="KW-1133">Transmembrane helix</keyword>
<dbReference type="AlphaFoldDB" id="A0ABD5X2C3"/>
<gene>
    <name evidence="2" type="ORF">ACFQKD_15215</name>
</gene>
<feature type="transmembrane region" description="Helical" evidence="1">
    <location>
        <begin position="87"/>
        <end position="114"/>
    </location>
</feature>
<proteinExistence type="predicted"/>
<dbReference type="Pfam" id="PF04306">
    <property type="entry name" value="DUF456"/>
    <property type="match status" value="1"/>
</dbReference>
<feature type="transmembrane region" description="Helical" evidence="1">
    <location>
        <begin position="135"/>
        <end position="162"/>
    </location>
</feature>
<keyword evidence="3" id="KW-1185">Reference proteome</keyword>
<name>A0ABD5X2C3_9EURY</name>
<dbReference type="RefSeq" id="WP_276236804.1">
    <property type="nucleotide sequence ID" value="NZ_CP119989.1"/>
</dbReference>
<dbReference type="GeneID" id="79270412"/>
<keyword evidence="1" id="KW-0472">Membrane</keyword>
<evidence type="ECO:0000256" key="1">
    <source>
        <dbReference type="SAM" id="Phobius"/>
    </source>
</evidence>
<evidence type="ECO:0000313" key="2">
    <source>
        <dbReference type="EMBL" id="MFC7098655.1"/>
    </source>
</evidence>
<evidence type="ECO:0000313" key="3">
    <source>
        <dbReference type="Proteomes" id="UP001596388"/>
    </source>
</evidence>
<keyword evidence="1" id="KW-0812">Transmembrane</keyword>
<comment type="caution">
    <text evidence="2">The sequence shown here is derived from an EMBL/GenBank/DDBJ whole genome shotgun (WGS) entry which is preliminary data.</text>
</comment>